<keyword evidence="7" id="KW-1185">Reference proteome</keyword>
<protein>
    <recommendedName>
        <fullName evidence="8">FAD-binding domain-containing protein</fullName>
    </recommendedName>
</protein>
<evidence type="ECO:0000313" key="6">
    <source>
        <dbReference type="EMBL" id="KAE8165152.1"/>
    </source>
</evidence>
<dbReference type="Gene3D" id="3.50.50.60">
    <property type="entry name" value="FAD/NAD(P)-binding domain"/>
    <property type="match status" value="1"/>
</dbReference>
<evidence type="ECO:0000256" key="2">
    <source>
        <dbReference type="ARBA" id="ARBA00022630"/>
    </source>
</evidence>
<proteinExistence type="inferred from homology"/>
<sequence length="486" mass="52711">MTIPEQCTVLVVGGGPAGSYAAAALVYHIGESMLPSMRHFLRFIDCEDTFLQHGFTKKVGGAFTLSQGTMRDTQISLVKEGQTTIHEIHAANSGAKAFEGVKVNSVAFTPSLTSNSSPGRPVSASYTRKSDGATGVIGFQYVIDASGRAGILNTKYFKNRKYNQGPRNFAVWAYWKATGKYGDGTPRENSPFFEALTDESGWAWFIPLHDGTHSVGVVMDQERINQKKVVSGLATTELYLPSLELAPRINSYLSGGKMVTDLKSASDFSYDSSSYVCPYARVVGDAGCFIDPFFSSGVHLAITGALSAATTICAAIRGDCDEVTAAAWHNTKVKEGYFHWLIVVLSAYKQMCNQSEPVLSDVGEDNFNRAFNSFKPIIQGAADVPRKLTQAEFSHTLNFVVKTFDPKSGVNLTSEEEQRIFEGMRQTQSQNMDNIEGFTVDVIDGRVPRLLRGKLGLESVAVKNGNTKHCATTTGSSVGRSTEALV</sequence>
<accession>A0A5N6V2H8</accession>
<dbReference type="EMBL" id="ML738602">
    <property type="protein sequence ID" value="KAE8165152.1"/>
    <property type="molecule type" value="Genomic_DNA"/>
</dbReference>
<keyword evidence="4" id="KW-0560">Oxidoreductase</keyword>
<dbReference type="Proteomes" id="UP000326950">
    <property type="component" value="Unassembled WGS sequence"/>
</dbReference>
<dbReference type="GO" id="GO:0004497">
    <property type="term" value="F:monooxygenase activity"/>
    <property type="evidence" value="ECO:0007669"/>
    <property type="project" value="UniProtKB-KW"/>
</dbReference>
<evidence type="ECO:0008006" key="8">
    <source>
        <dbReference type="Google" id="ProtNLM"/>
    </source>
</evidence>
<dbReference type="SUPFAM" id="SSF51905">
    <property type="entry name" value="FAD/NAD(P)-binding domain"/>
    <property type="match status" value="1"/>
</dbReference>
<comment type="similarity">
    <text evidence="1">Belongs to the flavin-dependent halogenase family.</text>
</comment>
<dbReference type="OrthoDB" id="3340390at2759"/>
<keyword evidence="2" id="KW-0285">Flavoprotein</keyword>
<dbReference type="InterPro" id="IPR050816">
    <property type="entry name" value="Flavin-dep_Halogenase_NPB"/>
</dbReference>
<dbReference type="PANTHER" id="PTHR43747">
    <property type="entry name" value="FAD-BINDING PROTEIN"/>
    <property type="match status" value="1"/>
</dbReference>
<evidence type="ECO:0000256" key="4">
    <source>
        <dbReference type="ARBA" id="ARBA00023002"/>
    </source>
</evidence>
<evidence type="ECO:0000256" key="3">
    <source>
        <dbReference type="ARBA" id="ARBA00022827"/>
    </source>
</evidence>
<reference evidence="6 7" key="1">
    <citation type="submission" date="2019-04" db="EMBL/GenBank/DDBJ databases">
        <title>Friends and foes A comparative genomics study of 23 Aspergillus species from section Flavi.</title>
        <authorList>
            <consortium name="DOE Joint Genome Institute"/>
            <person name="Kjaerbolling I."/>
            <person name="Vesth T."/>
            <person name="Frisvad J.C."/>
            <person name="Nybo J.L."/>
            <person name="Theobald S."/>
            <person name="Kildgaard S."/>
            <person name="Isbrandt T."/>
            <person name="Kuo A."/>
            <person name="Sato A."/>
            <person name="Lyhne E.K."/>
            <person name="Kogle M.E."/>
            <person name="Wiebenga A."/>
            <person name="Kun R.S."/>
            <person name="Lubbers R.J."/>
            <person name="Makela M.R."/>
            <person name="Barry K."/>
            <person name="Chovatia M."/>
            <person name="Clum A."/>
            <person name="Daum C."/>
            <person name="Haridas S."/>
            <person name="He G."/>
            <person name="LaButti K."/>
            <person name="Lipzen A."/>
            <person name="Mondo S."/>
            <person name="Riley R."/>
            <person name="Salamov A."/>
            <person name="Simmons B.A."/>
            <person name="Magnuson J.K."/>
            <person name="Henrissat B."/>
            <person name="Mortensen U.H."/>
            <person name="Larsen T.O."/>
            <person name="Devries R.P."/>
            <person name="Grigoriev I.V."/>
            <person name="Machida M."/>
            <person name="Baker S.E."/>
            <person name="Andersen M.R."/>
        </authorList>
    </citation>
    <scope>NUCLEOTIDE SEQUENCE [LARGE SCALE GENOMIC DNA]</scope>
    <source>
        <strain evidence="6 7">CBS 117626</strain>
    </source>
</reference>
<dbReference type="InterPro" id="IPR006905">
    <property type="entry name" value="Flavin_halogenase"/>
</dbReference>
<gene>
    <name evidence="6" type="ORF">BDV40DRAFT_297742</name>
</gene>
<dbReference type="AlphaFoldDB" id="A0A5N6V2H8"/>
<keyword evidence="3" id="KW-0274">FAD</keyword>
<evidence type="ECO:0000256" key="5">
    <source>
        <dbReference type="ARBA" id="ARBA00023033"/>
    </source>
</evidence>
<dbReference type="PANTHER" id="PTHR43747:SF5">
    <property type="entry name" value="FAD-BINDING DOMAIN-CONTAINING PROTEIN"/>
    <property type="match status" value="1"/>
</dbReference>
<keyword evidence="5" id="KW-0503">Monooxygenase</keyword>
<evidence type="ECO:0000313" key="7">
    <source>
        <dbReference type="Proteomes" id="UP000326950"/>
    </source>
</evidence>
<name>A0A5N6V2H8_ASPTM</name>
<organism evidence="6 7">
    <name type="scientific">Aspergillus tamarii</name>
    <dbReference type="NCBI Taxonomy" id="41984"/>
    <lineage>
        <taxon>Eukaryota</taxon>
        <taxon>Fungi</taxon>
        <taxon>Dikarya</taxon>
        <taxon>Ascomycota</taxon>
        <taxon>Pezizomycotina</taxon>
        <taxon>Eurotiomycetes</taxon>
        <taxon>Eurotiomycetidae</taxon>
        <taxon>Eurotiales</taxon>
        <taxon>Aspergillaceae</taxon>
        <taxon>Aspergillus</taxon>
        <taxon>Aspergillus subgen. Circumdati</taxon>
    </lineage>
</organism>
<evidence type="ECO:0000256" key="1">
    <source>
        <dbReference type="ARBA" id="ARBA00005706"/>
    </source>
</evidence>
<dbReference type="InterPro" id="IPR036188">
    <property type="entry name" value="FAD/NAD-bd_sf"/>
</dbReference>
<dbReference type="Pfam" id="PF04820">
    <property type="entry name" value="Trp_halogenase"/>
    <property type="match status" value="1"/>
</dbReference>